<feature type="domain" description="DUF4097" evidence="1">
    <location>
        <begin position="20"/>
        <end position="230"/>
    </location>
</feature>
<evidence type="ECO:0000313" key="3">
    <source>
        <dbReference type="Proteomes" id="UP001369736"/>
    </source>
</evidence>
<dbReference type="RefSeq" id="WP_337699181.1">
    <property type="nucleotide sequence ID" value="NZ_JBBEGM010000001.1"/>
</dbReference>
<dbReference type="InterPro" id="IPR025164">
    <property type="entry name" value="Toastrack_DUF4097"/>
</dbReference>
<comment type="caution">
    <text evidence="2">The sequence shown here is derived from an EMBL/GenBank/DDBJ whole genome shotgun (WGS) entry which is preliminary data.</text>
</comment>
<evidence type="ECO:0000259" key="1">
    <source>
        <dbReference type="Pfam" id="PF13349"/>
    </source>
</evidence>
<name>A0ABU8M0W5_9PSEU</name>
<organism evidence="2 3">
    <name type="scientific">Actinomycetospora flava</name>
    <dbReference type="NCBI Taxonomy" id="3129232"/>
    <lineage>
        <taxon>Bacteria</taxon>
        <taxon>Bacillati</taxon>
        <taxon>Actinomycetota</taxon>
        <taxon>Actinomycetes</taxon>
        <taxon>Pseudonocardiales</taxon>
        <taxon>Pseudonocardiaceae</taxon>
        <taxon>Actinomycetospora</taxon>
    </lineage>
</organism>
<reference evidence="2 3" key="1">
    <citation type="submission" date="2024-03" db="EMBL/GenBank/DDBJ databases">
        <title>Actinomycetospora sp. OC33-EN07, a novel actinomycete isolated from wild orchid (Aerides multiflora).</title>
        <authorList>
            <person name="Suriyachadkun C."/>
        </authorList>
    </citation>
    <scope>NUCLEOTIDE SEQUENCE [LARGE SCALE GENOMIC DNA]</scope>
    <source>
        <strain evidence="2 3">OC33-EN07</strain>
    </source>
</reference>
<protein>
    <submittedName>
        <fullName evidence="2">DUF4097 family beta strand repeat-containing protein</fullName>
    </submittedName>
</protein>
<keyword evidence="3" id="KW-1185">Reference proteome</keyword>
<dbReference type="EMBL" id="JBBEGM010000001">
    <property type="protein sequence ID" value="MEJ2860033.1"/>
    <property type="molecule type" value="Genomic_DNA"/>
</dbReference>
<sequence length="279" mass="29297">MPTFDTPTPITATIDLPIGEVRIVATDRPDTTVEVHHSPADKAEAEAVAIEMIGDELRVQGRRLGLRALRFGTPGRSLEVEIGLPTGSAVSVRTTYGGIQVDGRLAGCRARATYGDVRLENAAAADLATSYGQVRVTGTVTGDATVDAEHGDVRVHRVEGDAALSTKHGSVHLDDGGGTVRLTGVHGELEVETAAGDVEARSAYGGVRLHRVVRGEVSLTSTYGRLEVGVDPASAVWLDADTRGTVRNALEARPGPEGFAETVAIHARSRDGDVVVRRA</sequence>
<gene>
    <name evidence="2" type="ORF">WCD58_02625</name>
</gene>
<dbReference type="Proteomes" id="UP001369736">
    <property type="component" value="Unassembled WGS sequence"/>
</dbReference>
<evidence type="ECO:0000313" key="2">
    <source>
        <dbReference type="EMBL" id="MEJ2860033.1"/>
    </source>
</evidence>
<accession>A0ABU8M0W5</accession>
<proteinExistence type="predicted"/>
<dbReference type="Pfam" id="PF13349">
    <property type="entry name" value="DUF4097"/>
    <property type="match status" value="1"/>
</dbReference>